<proteinExistence type="inferred from homology"/>
<dbReference type="PROSITE" id="PS51192">
    <property type="entry name" value="HELICASE_ATP_BIND_1"/>
    <property type="match status" value="1"/>
</dbReference>
<dbReference type="InterPro" id="IPR044742">
    <property type="entry name" value="DEAD/DEAH_RhlB"/>
</dbReference>
<dbReference type="PROSITE" id="PS51194">
    <property type="entry name" value="HELICASE_CTER"/>
    <property type="match status" value="1"/>
</dbReference>
<dbReference type="Pfam" id="PF00271">
    <property type="entry name" value="Helicase_C"/>
    <property type="match status" value="1"/>
</dbReference>
<evidence type="ECO:0000256" key="3">
    <source>
        <dbReference type="ARBA" id="ARBA00022806"/>
    </source>
</evidence>
<evidence type="ECO:0000259" key="8">
    <source>
        <dbReference type="PROSITE" id="PS51194"/>
    </source>
</evidence>
<dbReference type="Pfam" id="PF00270">
    <property type="entry name" value="DEAD"/>
    <property type="match status" value="1"/>
</dbReference>
<name>A0A2J0Q7C8_9BACT</name>
<keyword evidence="2" id="KW-0378">Hydrolase</keyword>
<dbReference type="InterPro" id="IPR050079">
    <property type="entry name" value="DEAD_box_RNA_helicase"/>
</dbReference>
<keyword evidence="4" id="KW-0067">ATP-binding</keyword>
<dbReference type="CDD" id="cd00268">
    <property type="entry name" value="DEADc"/>
    <property type="match status" value="1"/>
</dbReference>
<dbReference type="Gene3D" id="3.40.50.300">
    <property type="entry name" value="P-loop containing nucleotide triphosphate hydrolases"/>
    <property type="match status" value="2"/>
</dbReference>
<dbReference type="GO" id="GO:0005524">
    <property type="term" value="F:ATP binding"/>
    <property type="evidence" value="ECO:0007669"/>
    <property type="project" value="UniProtKB-KW"/>
</dbReference>
<evidence type="ECO:0000313" key="10">
    <source>
        <dbReference type="Proteomes" id="UP000228496"/>
    </source>
</evidence>
<evidence type="ECO:0000256" key="5">
    <source>
        <dbReference type="ARBA" id="ARBA00038437"/>
    </source>
</evidence>
<protein>
    <submittedName>
        <fullName evidence="9">RNA helicase</fullName>
    </submittedName>
</protein>
<dbReference type="InterPro" id="IPR001650">
    <property type="entry name" value="Helicase_C-like"/>
</dbReference>
<evidence type="ECO:0000256" key="2">
    <source>
        <dbReference type="ARBA" id="ARBA00022801"/>
    </source>
</evidence>
<dbReference type="SMART" id="SM00487">
    <property type="entry name" value="DEXDc"/>
    <property type="match status" value="1"/>
</dbReference>
<evidence type="ECO:0000256" key="6">
    <source>
        <dbReference type="SAM" id="MobiDB-lite"/>
    </source>
</evidence>
<dbReference type="InterPro" id="IPR011545">
    <property type="entry name" value="DEAD/DEAH_box_helicase_dom"/>
</dbReference>
<dbReference type="PANTHER" id="PTHR47959">
    <property type="entry name" value="ATP-DEPENDENT RNA HELICASE RHLE-RELATED"/>
    <property type="match status" value="1"/>
</dbReference>
<dbReference type="AlphaFoldDB" id="A0A2J0Q7C8"/>
<dbReference type="EMBL" id="PCXQ01000005">
    <property type="protein sequence ID" value="PJE50752.1"/>
    <property type="molecule type" value="Genomic_DNA"/>
</dbReference>
<dbReference type="SUPFAM" id="SSF52540">
    <property type="entry name" value="P-loop containing nucleoside triphosphate hydrolases"/>
    <property type="match status" value="1"/>
</dbReference>
<dbReference type="GO" id="GO:0003724">
    <property type="term" value="F:RNA helicase activity"/>
    <property type="evidence" value="ECO:0007669"/>
    <property type="project" value="TreeGrafter"/>
</dbReference>
<accession>A0A2J0Q7C8</accession>
<dbReference type="GO" id="GO:0005829">
    <property type="term" value="C:cytosol"/>
    <property type="evidence" value="ECO:0007669"/>
    <property type="project" value="TreeGrafter"/>
</dbReference>
<sequence>MTLRNFSRQPKANSGFRKRSSFRTPFKRVRKKSNINIARFINKVKPLEPNEQFVSEHSFNDFAIEQILKDNISLRGYLSPTPIQDKVIPHVLKGADVVGVANTGTGKTGAFLIPLFQKILKNPKEKVLIVVPTRELAIQIDDELRSLALRMQTYSVCCVGGANIGQQIAKLRRNHNFVIGTPGRLKDLIQRKVIRLEEFNSVVLDEVDRMFDMGFIRDVKFLMLGLPKMRHSLFFSATISKEIYKMIDEFLRNPVIISVKTRETAENVDQDVIKTGGKAKIEVLHDMLIKPEFSKVLIFGRTKQGVERLSRDLSDRGFKARSIHGNKNQSQRQNALNLFRNNQLQILVATDVVARGLDISNITHVINYEIPESYDDYIHRIGRTGRANKKGIALTFV</sequence>
<comment type="similarity">
    <text evidence="5">Belongs to the DEAD box helicase family.</text>
</comment>
<keyword evidence="1" id="KW-0547">Nucleotide-binding</keyword>
<dbReference type="GO" id="GO:0016787">
    <property type="term" value="F:hydrolase activity"/>
    <property type="evidence" value="ECO:0007669"/>
    <property type="project" value="UniProtKB-KW"/>
</dbReference>
<gene>
    <name evidence="9" type="ORF">COV29_03400</name>
</gene>
<evidence type="ECO:0000256" key="4">
    <source>
        <dbReference type="ARBA" id="ARBA00022840"/>
    </source>
</evidence>
<dbReference type="Proteomes" id="UP000228496">
    <property type="component" value="Unassembled WGS sequence"/>
</dbReference>
<dbReference type="InterPro" id="IPR027417">
    <property type="entry name" value="P-loop_NTPase"/>
</dbReference>
<dbReference type="PANTHER" id="PTHR47959:SF13">
    <property type="entry name" value="ATP-DEPENDENT RNA HELICASE RHLE"/>
    <property type="match status" value="1"/>
</dbReference>
<comment type="caution">
    <text evidence="9">The sequence shown here is derived from an EMBL/GenBank/DDBJ whole genome shotgun (WGS) entry which is preliminary data.</text>
</comment>
<dbReference type="InterPro" id="IPR014001">
    <property type="entry name" value="Helicase_ATP-bd"/>
</dbReference>
<keyword evidence="3 9" id="KW-0347">Helicase</keyword>
<feature type="compositionally biased region" description="Polar residues" evidence="6">
    <location>
        <begin position="1"/>
        <end position="12"/>
    </location>
</feature>
<dbReference type="CDD" id="cd18787">
    <property type="entry name" value="SF2_C_DEAD"/>
    <property type="match status" value="1"/>
</dbReference>
<evidence type="ECO:0000259" key="7">
    <source>
        <dbReference type="PROSITE" id="PS51192"/>
    </source>
</evidence>
<evidence type="ECO:0000313" key="9">
    <source>
        <dbReference type="EMBL" id="PJE50752.1"/>
    </source>
</evidence>
<evidence type="ECO:0000256" key="1">
    <source>
        <dbReference type="ARBA" id="ARBA00022741"/>
    </source>
</evidence>
<feature type="domain" description="Helicase C-terminal" evidence="8">
    <location>
        <begin position="283"/>
        <end position="397"/>
    </location>
</feature>
<feature type="domain" description="Helicase ATP-binding" evidence="7">
    <location>
        <begin position="88"/>
        <end position="257"/>
    </location>
</feature>
<feature type="region of interest" description="Disordered" evidence="6">
    <location>
        <begin position="1"/>
        <end position="20"/>
    </location>
</feature>
<dbReference type="GO" id="GO:0003676">
    <property type="term" value="F:nucleic acid binding"/>
    <property type="evidence" value="ECO:0007669"/>
    <property type="project" value="InterPro"/>
</dbReference>
<dbReference type="SMART" id="SM00490">
    <property type="entry name" value="HELICc"/>
    <property type="match status" value="1"/>
</dbReference>
<organism evidence="9 10">
    <name type="scientific">Candidatus Yanofskybacteria bacterium CG10_big_fil_rev_8_21_14_0_10_36_16</name>
    <dbReference type="NCBI Taxonomy" id="1975096"/>
    <lineage>
        <taxon>Bacteria</taxon>
        <taxon>Candidatus Yanofskyibacteriota</taxon>
    </lineage>
</organism>
<reference evidence="9 10" key="1">
    <citation type="submission" date="2017-09" db="EMBL/GenBank/DDBJ databases">
        <title>Depth-based differentiation of microbial function through sediment-hosted aquifers and enrichment of novel symbionts in the deep terrestrial subsurface.</title>
        <authorList>
            <person name="Probst A.J."/>
            <person name="Ladd B."/>
            <person name="Jarett J.K."/>
            <person name="Geller-Mcgrath D.E."/>
            <person name="Sieber C.M."/>
            <person name="Emerson J.B."/>
            <person name="Anantharaman K."/>
            <person name="Thomas B.C."/>
            <person name="Malmstrom R."/>
            <person name="Stieglmeier M."/>
            <person name="Klingl A."/>
            <person name="Woyke T."/>
            <person name="Ryan C.M."/>
            <person name="Banfield J.F."/>
        </authorList>
    </citation>
    <scope>NUCLEOTIDE SEQUENCE [LARGE SCALE GENOMIC DNA]</scope>
    <source>
        <strain evidence="9">CG10_big_fil_rev_8_21_14_0_10_36_16</strain>
    </source>
</reference>